<dbReference type="RefSeq" id="WP_342297910.1">
    <property type="nucleotide sequence ID" value="NZ_JBCEVZ010000021.1"/>
</dbReference>
<evidence type="ECO:0000313" key="5">
    <source>
        <dbReference type="Proteomes" id="UP001479606"/>
    </source>
</evidence>
<gene>
    <name evidence="4" type="ORF">AAFH49_10465</name>
</gene>
<feature type="domain" description="DUF6371" evidence="2">
    <location>
        <begin position="120"/>
        <end position="285"/>
    </location>
</feature>
<dbReference type="NCBIfam" id="NF040506">
    <property type="entry name" value="PG0870_Nterm"/>
    <property type="match status" value="1"/>
</dbReference>
<feature type="domain" description="Zinc beta-ribbon finger putative" evidence="3">
    <location>
        <begin position="13"/>
        <end position="62"/>
    </location>
</feature>
<proteinExistence type="predicted"/>
<reference evidence="4 5" key="1">
    <citation type="journal article" date="2018" name="Arch. Microbiol.">
        <title>Hymenobacter segetis sp. nov., isolated from soil.</title>
        <authorList>
            <person name="Ten L.N."/>
            <person name="Lim S.J."/>
            <person name="Kim B.O."/>
            <person name="Kang I.K."/>
            <person name="Jung H.Y."/>
        </authorList>
    </citation>
    <scope>NUCLEOTIDE SEQUENCE [LARGE SCALE GENOMIC DNA]</scope>
    <source>
        <strain evidence="4 5">S7-3-11</strain>
    </source>
</reference>
<feature type="region of interest" description="Disordered" evidence="1">
    <location>
        <begin position="342"/>
        <end position="362"/>
    </location>
</feature>
<evidence type="ECO:0000259" key="3">
    <source>
        <dbReference type="Pfam" id="PF21957"/>
    </source>
</evidence>
<dbReference type="Pfam" id="PF21957">
    <property type="entry name" value="Zn_ribbon_16"/>
    <property type="match status" value="1"/>
</dbReference>
<evidence type="ECO:0000259" key="2">
    <source>
        <dbReference type="Pfam" id="PF19898"/>
    </source>
</evidence>
<dbReference type="InterPro" id="IPR047731">
    <property type="entry name" value="Zinc_ribbon_put"/>
</dbReference>
<dbReference type="EMBL" id="JBCEVZ010000021">
    <property type="protein sequence ID" value="MEL5994631.1"/>
    <property type="molecule type" value="Genomic_DNA"/>
</dbReference>
<dbReference type="Pfam" id="PF19898">
    <property type="entry name" value="DUF6371"/>
    <property type="match status" value="1"/>
</dbReference>
<dbReference type="Proteomes" id="UP001479606">
    <property type="component" value="Unassembled WGS sequence"/>
</dbReference>
<sequence>MPYERFTPLPWAGKKSRLTCPNCDRPHCFRPYVDTETGQLLPDIYGMCDHEVSCNYKLSPYSRPAGGGLSYATATERNDEPQWSPLLPTPRRAVLAACPVDALTIPADVYAASLGHYEANTLAVLLREHFGWGIAAELLQRFHLGTSAHWPGACVFWLLDEQGRARGGQVVLYDATGHTVKTPHRHTTWAHTALSTAYTKRGEAAPSWLSDYAAHAQKSPCLFGLPQLTTAPLHMPVALVESAKTAILATPYAPRFIWLATMGLSYLTAERLEPLRGRRIVLFPDAGAYEKWQTKAISLQAAGFNISVSAELETTATEAERAAGLDVADVLLREWQGYPPNWDDLPPRPAEPSQATLLSNAA</sequence>
<organism evidence="4 5">
    <name type="scientific">Hymenobacter segetis</name>
    <dbReference type="NCBI Taxonomy" id="2025509"/>
    <lineage>
        <taxon>Bacteria</taxon>
        <taxon>Pseudomonadati</taxon>
        <taxon>Bacteroidota</taxon>
        <taxon>Cytophagia</taxon>
        <taxon>Cytophagales</taxon>
        <taxon>Hymenobacteraceae</taxon>
        <taxon>Hymenobacter</taxon>
    </lineage>
</organism>
<keyword evidence="5" id="KW-1185">Reference proteome</keyword>
<evidence type="ECO:0000256" key="1">
    <source>
        <dbReference type="SAM" id="MobiDB-lite"/>
    </source>
</evidence>
<accession>A0ABU9LW87</accession>
<name>A0ABU9LW87_9BACT</name>
<evidence type="ECO:0000313" key="4">
    <source>
        <dbReference type="EMBL" id="MEL5994631.1"/>
    </source>
</evidence>
<protein>
    <submittedName>
        <fullName evidence="4">DUF6371 domain-containing protein</fullName>
    </submittedName>
</protein>
<dbReference type="InterPro" id="IPR045951">
    <property type="entry name" value="DUF6371"/>
</dbReference>
<feature type="compositionally biased region" description="Polar residues" evidence="1">
    <location>
        <begin position="353"/>
        <end position="362"/>
    </location>
</feature>
<comment type="caution">
    <text evidence="4">The sequence shown here is derived from an EMBL/GenBank/DDBJ whole genome shotgun (WGS) entry which is preliminary data.</text>
</comment>